<evidence type="ECO:0000313" key="5">
    <source>
        <dbReference type="EMBL" id="CAD7658207.1"/>
    </source>
</evidence>
<dbReference type="InterPro" id="IPR015422">
    <property type="entry name" value="PyrdxlP-dep_Trfase_small"/>
</dbReference>
<dbReference type="AlphaFoldDB" id="A0A7R9MDK7"/>
<dbReference type="InterPro" id="IPR010111">
    <property type="entry name" value="Kynureninase"/>
</dbReference>
<evidence type="ECO:0000256" key="2">
    <source>
        <dbReference type="ARBA" id="ARBA00022801"/>
    </source>
</evidence>
<feature type="region of interest" description="Disordered" evidence="4">
    <location>
        <begin position="193"/>
        <end position="219"/>
    </location>
</feature>
<feature type="compositionally biased region" description="Polar residues" evidence="4">
    <location>
        <begin position="462"/>
        <end position="471"/>
    </location>
</feature>
<keyword evidence="2" id="KW-0378">Hydrolase</keyword>
<dbReference type="GO" id="GO:0005737">
    <property type="term" value="C:cytoplasm"/>
    <property type="evidence" value="ECO:0007669"/>
    <property type="project" value="InterPro"/>
</dbReference>
<dbReference type="Pfam" id="PF22580">
    <property type="entry name" value="KYNU_C"/>
    <property type="match status" value="2"/>
</dbReference>
<dbReference type="EMBL" id="CAJPVJ010014512">
    <property type="protein sequence ID" value="CAG2175393.1"/>
    <property type="molecule type" value="Genomic_DNA"/>
</dbReference>
<evidence type="ECO:0000256" key="3">
    <source>
        <dbReference type="ARBA" id="ARBA00022898"/>
    </source>
</evidence>
<reference evidence="5" key="1">
    <citation type="submission" date="2020-11" db="EMBL/GenBank/DDBJ databases">
        <authorList>
            <person name="Tran Van P."/>
        </authorList>
    </citation>
    <scope>NUCLEOTIDE SEQUENCE</scope>
</reference>
<dbReference type="InterPro" id="IPR015424">
    <property type="entry name" value="PyrdxlP-dep_Trfase"/>
</dbReference>
<feature type="region of interest" description="Disordered" evidence="4">
    <location>
        <begin position="442"/>
        <end position="475"/>
    </location>
</feature>
<dbReference type="SUPFAM" id="SSF53383">
    <property type="entry name" value="PLP-dependent transferases"/>
    <property type="match status" value="2"/>
</dbReference>
<dbReference type="GO" id="GO:0043420">
    <property type="term" value="P:anthranilate metabolic process"/>
    <property type="evidence" value="ECO:0007669"/>
    <property type="project" value="TreeGrafter"/>
</dbReference>
<gene>
    <name evidence="5" type="ORF">ONB1V03_LOCUS14830</name>
</gene>
<evidence type="ECO:0000313" key="6">
    <source>
        <dbReference type="Proteomes" id="UP000728032"/>
    </source>
</evidence>
<keyword evidence="6" id="KW-1185">Reference proteome</keyword>
<evidence type="ECO:0000256" key="4">
    <source>
        <dbReference type="SAM" id="MobiDB-lite"/>
    </source>
</evidence>
<dbReference type="Gene3D" id="3.90.1150.10">
    <property type="entry name" value="Aspartate Aminotransferase, domain 1"/>
    <property type="match status" value="2"/>
</dbReference>
<evidence type="ECO:0000256" key="1">
    <source>
        <dbReference type="ARBA" id="ARBA00022642"/>
    </source>
</evidence>
<dbReference type="GO" id="GO:0030429">
    <property type="term" value="F:kynureninase activity"/>
    <property type="evidence" value="ECO:0007669"/>
    <property type="project" value="InterPro"/>
</dbReference>
<dbReference type="GO" id="GO:0030170">
    <property type="term" value="F:pyridoxal phosphate binding"/>
    <property type="evidence" value="ECO:0007669"/>
    <property type="project" value="InterPro"/>
</dbReference>
<dbReference type="InterPro" id="IPR015421">
    <property type="entry name" value="PyrdxlP-dep_Trfase_major"/>
</dbReference>
<dbReference type="GO" id="GO:0009435">
    <property type="term" value="P:NAD+ biosynthetic process"/>
    <property type="evidence" value="ECO:0007669"/>
    <property type="project" value="InterPro"/>
</dbReference>
<dbReference type="Proteomes" id="UP000728032">
    <property type="component" value="Unassembled WGS sequence"/>
</dbReference>
<dbReference type="PANTHER" id="PTHR14084">
    <property type="entry name" value="KYNURENINASE"/>
    <property type="match status" value="1"/>
</dbReference>
<proteinExistence type="predicted"/>
<dbReference type="OrthoDB" id="5978656at2759"/>
<dbReference type="EMBL" id="OC929337">
    <property type="protein sequence ID" value="CAD7658207.1"/>
    <property type="molecule type" value="Genomic_DNA"/>
</dbReference>
<organism evidence="5">
    <name type="scientific">Oppiella nova</name>
    <dbReference type="NCBI Taxonomy" id="334625"/>
    <lineage>
        <taxon>Eukaryota</taxon>
        <taxon>Metazoa</taxon>
        <taxon>Ecdysozoa</taxon>
        <taxon>Arthropoda</taxon>
        <taxon>Chelicerata</taxon>
        <taxon>Arachnida</taxon>
        <taxon>Acari</taxon>
        <taxon>Acariformes</taxon>
        <taxon>Sarcoptiformes</taxon>
        <taxon>Oribatida</taxon>
        <taxon>Brachypylina</taxon>
        <taxon>Oppioidea</taxon>
        <taxon>Oppiidae</taxon>
        <taxon>Oppiella</taxon>
    </lineage>
</organism>
<feature type="compositionally biased region" description="Low complexity" evidence="4">
    <location>
        <begin position="199"/>
        <end position="209"/>
    </location>
</feature>
<sequence>MLQGWWGNNLKTKFLLKDEFDPSFGADMFKLSNPSPVLNAMLMASLDIYSQTSVEELKEKQFLLTGYLEFMIKTYFPQTSKNSSDNILIRSGNRRNMPSVEIITPSDPEQRGCQLSLIFSVPLTPVQEEMQKRGVVCDIRMPSVMRVAPVPLYNSFTDVHKFVRILYEIFLGFDTEKRKFDTQMSNEDLMTEIHGGDSDGLSLSSSNSSACPSPTTVSDSEPDFYLNSGAGGIGGIFVNEKFTEKGGCETFPMLQGWWGNNLKTKFLLKDEFDPSFGADMFKLSNPSPVLNAMLMASLDIYSQTSVEELKEKQFLLTGYLEFMIKTYFPQTSKNSSDNILIRSGNRRNMPSVEIITPSDPEQRGCQLSLIFSVPLTPVQEEMQKRGVVCDIRMPSVMRVAPVPLYNSFTDVHKFVRILYEIFLGFDTEKRKFDTQMSNEDLMTEIHGGDSDGLSLSSSNSSACPSPTTVSDSEPDFVSATNRHFINQ</sequence>
<keyword evidence="3" id="KW-0663">Pyridoxal phosphate</keyword>
<dbReference type="Gene3D" id="3.40.640.10">
    <property type="entry name" value="Type I PLP-dependent aspartate aminotransferase-like (Major domain)"/>
    <property type="match status" value="2"/>
</dbReference>
<name>A0A7R9MDK7_9ACAR</name>
<dbReference type="GO" id="GO:0019441">
    <property type="term" value="P:L-tryptophan catabolic process to kynurenine"/>
    <property type="evidence" value="ECO:0007669"/>
    <property type="project" value="TreeGrafter"/>
</dbReference>
<dbReference type="PANTHER" id="PTHR14084:SF0">
    <property type="entry name" value="KYNURENINASE"/>
    <property type="match status" value="1"/>
</dbReference>
<protein>
    <recommendedName>
        <fullName evidence="7">Kynureninase</fullName>
    </recommendedName>
</protein>
<accession>A0A7R9MDK7</accession>
<keyword evidence="1" id="KW-0662">Pyridine nucleotide biosynthesis</keyword>
<feature type="compositionally biased region" description="Polar residues" evidence="4">
    <location>
        <begin position="210"/>
        <end position="219"/>
    </location>
</feature>
<evidence type="ECO:0008006" key="7">
    <source>
        <dbReference type="Google" id="ProtNLM"/>
    </source>
</evidence>
<feature type="compositionally biased region" description="Low complexity" evidence="4">
    <location>
        <begin position="451"/>
        <end position="461"/>
    </location>
</feature>